<dbReference type="GO" id="GO:0004531">
    <property type="term" value="F:deoxyribonuclease II activity"/>
    <property type="evidence" value="ECO:0007669"/>
    <property type="project" value="InterPro"/>
</dbReference>
<dbReference type="CDD" id="cd09121">
    <property type="entry name" value="PLDc_DNaseII_2"/>
    <property type="match status" value="1"/>
</dbReference>
<comment type="similarity">
    <text evidence="1">Belongs to the DNase II family.</text>
</comment>
<proteinExistence type="inferred from homology"/>
<dbReference type="CDD" id="cd09120">
    <property type="entry name" value="PLDc_DNaseII_1"/>
    <property type="match status" value="1"/>
</dbReference>
<accession>A0A433SL69</accession>
<organism evidence="4 5">
    <name type="scientific">Elysia chlorotica</name>
    <name type="common">Eastern emerald elysia</name>
    <name type="synonym">Sea slug</name>
    <dbReference type="NCBI Taxonomy" id="188477"/>
    <lineage>
        <taxon>Eukaryota</taxon>
        <taxon>Metazoa</taxon>
        <taxon>Spiralia</taxon>
        <taxon>Lophotrochozoa</taxon>
        <taxon>Mollusca</taxon>
        <taxon>Gastropoda</taxon>
        <taxon>Heterobranchia</taxon>
        <taxon>Euthyneura</taxon>
        <taxon>Panpulmonata</taxon>
        <taxon>Sacoglossa</taxon>
        <taxon>Placobranchoidea</taxon>
        <taxon>Plakobranchidae</taxon>
        <taxon>Elysia</taxon>
    </lineage>
</organism>
<keyword evidence="2" id="KW-0378">Hydrolase</keyword>
<evidence type="ECO:0000313" key="4">
    <source>
        <dbReference type="EMBL" id="RUS69881.1"/>
    </source>
</evidence>
<evidence type="ECO:0000313" key="5">
    <source>
        <dbReference type="Proteomes" id="UP000271974"/>
    </source>
</evidence>
<dbReference type="Proteomes" id="UP000271974">
    <property type="component" value="Unassembled WGS sequence"/>
</dbReference>
<dbReference type="EMBL" id="RQTK01001549">
    <property type="protein sequence ID" value="RUS69881.1"/>
    <property type="molecule type" value="Genomic_DNA"/>
</dbReference>
<protein>
    <submittedName>
        <fullName evidence="4">Uncharacterized protein</fullName>
    </submittedName>
</protein>
<dbReference type="PANTHER" id="PTHR10858:SF23">
    <property type="entry name" value="DEOXYRIBONUCLEASE II"/>
    <property type="match status" value="1"/>
</dbReference>
<evidence type="ECO:0000256" key="1">
    <source>
        <dbReference type="ARBA" id="ARBA00007527"/>
    </source>
</evidence>
<dbReference type="PANTHER" id="PTHR10858">
    <property type="entry name" value="DEOXYRIBONUCLEASE II"/>
    <property type="match status" value="1"/>
</dbReference>
<evidence type="ECO:0000256" key="3">
    <source>
        <dbReference type="SAM" id="SignalP"/>
    </source>
</evidence>
<evidence type="ECO:0000256" key="2">
    <source>
        <dbReference type="ARBA" id="ARBA00022801"/>
    </source>
</evidence>
<dbReference type="InterPro" id="IPR004947">
    <property type="entry name" value="DNase_II"/>
</dbReference>
<dbReference type="OrthoDB" id="10261598at2759"/>
<comment type="caution">
    <text evidence="4">The sequence shown here is derived from an EMBL/GenBank/DDBJ whole genome shotgun (WGS) entry which is preliminary data.</text>
</comment>
<dbReference type="GO" id="GO:0006309">
    <property type="term" value="P:apoptotic DNA fragmentation"/>
    <property type="evidence" value="ECO:0007669"/>
    <property type="project" value="TreeGrafter"/>
</dbReference>
<reference evidence="4 5" key="1">
    <citation type="submission" date="2019-01" db="EMBL/GenBank/DDBJ databases">
        <title>A draft genome assembly of the solar-powered sea slug Elysia chlorotica.</title>
        <authorList>
            <person name="Cai H."/>
            <person name="Li Q."/>
            <person name="Fang X."/>
            <person name="Li J."/>
            <person name="Curtis N.E."/>
            <person name="Altenburger A."/>
            <person name="Shibata T."/>
            <person name="Feng M."/>
            <person name="Maeda T."/>
            <person name="Schwartz J.A."/>
            <person name="Shigenobu S."/>
            <person name="Lundholm N."/>
            <person name="Nishiyama T."/>
            <person name="Yang H."/>
            <person name="Hasebe M."/>
            <person name="Li S."/>
            <person name="Pierce S.K."/>
            <person name="Wang J."/>
        </authorList>
    </citation>
    <scope>NUCLEOTIDE SEQUENCE [LARGE SCALE GENOMIC DNA]</scope>
    <source>
        <strain evidence="4">EC2010</strain>
        <tissue evidence="4">Whole organism of an adult</tissue>
    </source>
</reference>
<sequence length="371" mass="41735">MLHPSKALIFSLLWGLSTSLMCKDPNGNEVDWYSVYKSPKNHTALDWKVRAGLAHFYLDVHSPQWRLIDQPLNSTQHQLYHTLQQIYKPQSNTLMYIMYNDEKPDGLLRKGGGHTKGVVAFNETSGFWLVHSVPKFPPEKSDGYSWPHSALDYGQTFLCVSLPYKQLETVARQLQFNQPDIFDHQVPTDFLESFPVLRDVIAETPPEGPPWASIQPLTSINNQAFLSFAKANNFHADLYDALVAPTLKQNLLVETWLRSAGTPLPSNCSSKYKVLKINNIKLSEDVEFKETKDHAKWAVTTATDQHQTGFITGKNQYVLKMGDSSASPYACVGDINRMDSQFHRGGGTVCIQHAAAWKAFTGVVNGYQDCP</sequence>
<dbReference type="Pfam" id="PF03265">
    <property type="entry name" value="DNase_II"/>
    <property type="match status" value="1"/>
</dbReference>
<dbReference type="STRING" id="188477.A0A433SL69"/>
<gene>
    <name evidence="4" type="ORF">EGW08_022358</name>
</gene>
<name>A0A433SL69_ELYCH</name>
<feature type="signal peptide" evidence="3">
    <location>
        <begin position="1"/>
        <end position="19"/>
    </location>
</feature>
<keyword evidence="3" id="KW-0732">Signal</keyword>
<keyword evidence="5" id="KW-1185">Reference proteome</keyword>
<dbReference type="AlphaFoldDB" id="A0A433SL69"/>
<feature type="chain" id="PRO_5019419179" evidence="3">
    <location>
        <begin position="20"/>
        <end position="371"/>
    </location>
</feature>